<dbReference type="OrthoDB" id="8688000at2"/>
<dbReference type="CDD" id="cd00565">
    <property type="entry name" value="Ubl_ThiS"/>
    <property type="match status" value="1"/>
</dbReference>
<dbReference type="AlphaFoldDB" id="A0A2N8L409"/>
<reference evidence="1 2" key="1">
    <citation type="submission" date="2018-01" db="EMBL/GenBank/DDBJ databases">
        <title>Draft genome sequence of Paucibacter aquatile CR182 isolated from freshwater of the Nakdong River.</title>
        <authorList>
            <person name="Choi A."/>
            <person name="Chung E.J."/>
        </authorList>
    </citation>
    <scope>NUCLEOTIDE SEQUENCE [LARGE SCALE GENOMIC DNA]</scope>
    <source>
        <strain evidence="1 2">CR182</strain>
    </source>
</reference>
<dbReference type="PANTHER" id="PTHR34472">
    <property type="entry name" value="SULFUR CARRIER PROTEIN THIS"/>
    <property type="match status" value="1"/>
</dbReference>
<dbReference type="Proteomes" id="UP000235916">
    <property type="component" value="Unassembled WGS sequence"/>
</dbReference>
<dbReference type="InterPro" id="IPR010035">
    <property type="entry name" value="Thi_S"/>
</dbReference>
<organism evidence="1 2">
    <name type="scientific">Kinneretia aquatilis</name>
    <dbReference type="NCBI Taxonomy" id="2070761"/>
    <lineage>
        <taxon>Bacteria</taxon>
        <taxon>Pseudomonadati</taxon>
        <taxon>Pseudomonadota</taxon>
        <taxon>Betaproteobacteria</taxon>
        <taxon>Burkholderiales</taxon>
        <taxon>Sphaerotilaceae</taxon>
        <taxon>Roseateles</taxon>
    </lineage>
</organism>
<dbReference type="InterPro" id="IPR016155">
    <property type="entry name" value="Mopterin_synth/thiamin_S_b"/>
</dbReference>
<dbReference type="InterPro" id="IPR012675">
    <property type="entry name" value="Beta-grasp_dom_sf"/>
</dbReference>
<proteinExistence type="predicted"/>
<dbReference type="NCBIfam" id="TIGR01683">
    <property type="entry name" value="thiS"/>
    <property type="match status" value="1"/>
</dbReference>
<sequence length="66" mass="7083">MTIRLDEQDLSLPAGHTVADLLAQLQRPPESVGTALNGQFLRREARASTTLQAGDQVLLFQPIVGG</sequence>
<gene>
    <name evidence="1" type="primary">thiS</name>
    <name evidence="1" type="ORF">C1O66_00685</name>
</gene>
<name>A0A2N8L409_9BURK</name>
<dbReference type="Pfam" id="PF02597">
    <property type="entry name" value="ThiS"/>
    <property type="match status" value="1"/>
</dbReference>
<keyword evidence="2" id="KW-1185">Reference proteome</keyword>
<protein>
    <submittedName>
        <fullName evidence="1">Thiamine biosynthesis protein ThiS</fullName>
    </submittedName>
</protein>
<dbReference type="PANTHER" id="PTHR34472:SF1">
    <property type="entry name" value="SULFUR CARRIER PROTEIN THIS"/>
    <property type="match status" value="1"/>
</dbReference>
<dbReference type="InterPro" id="IPR003749">
    <property type="entry name" value="ThiS/MoaD-like"/>
</dbReference>
<evidence type="ECO:0000313" key="2">
    <source>
        <dbReference type="Proteomes" id="UP000235916"/>
    </source>
</evidence>
<comment type="caution">
    <text evidence="1">The sequence shown here is derived from an EMBL/GenBank/DDBJ whole genome shotgun (WGS) entry which is preliminary data.</text>
</comment>
<dbReference type="EMBL" id="POSP01000001">
    <property type="protein sequence ID" value="PND40439.1"/>
    <property type="molecule type" value="Genomic_DNA"/>
</dbReference>
<dbReference type="Gene3D" id="3.10.20.30">
    <property type="match status" value="1"/>
</dbReference>
<evidence type="ECO:0000313" key="1">
    <source>
        <dbReference type="EMBL" id="PND40439.1"/>
    </source>
</evidence>
<accession>A0A2N8L409</accession>
<dbReference type="SUPFAM" id="SSF54285">
    <property type="entry name" value="MoaD/ThiS"/>
    <property type="match status" value="1"/>
</dbReference>